<comment type="caution">
    <text evidence="4">The sequence shown here is derived from an EMBL/GenBank/DDBJ whole genome shotgun (WGS) entry which is preliminary data.</text>
</comment>
<feature type="signal peptide" evidence="2">
    <location>
        <begin position="1"/>
        <end position="23"/>
    </location>
</feature>
<dbReference type="InterPro" id="IPR011460">
    <property type="entry name" value="Lcl_C"/>
</dbReference>
<feature type="chain" id="PRO_5036996181" description="Lcl C-terminal domain-containing protein" evidence="2">
    <location>
        <begin position="24"/>
        <end position="266"/>
    </location>
</feature>
<sequence>MTKKQHIIALGLAAILSTTGHTANPATKEYVDAQVTILQSQIAAIPSGNQGPAGPQGPEGDPGPGVAAGGTTGQILAKATDTDYDTEWVDGPATYTIGQQAMGGVVFYVDATGQHGLIAANADNNGVLAIRWGIGQQTLATGDGIGAGSMNTSLAIAKQASEADVANDALLICANYAIQADGVTPCAAPGAAGATCYADWYLPSKFELNQLYLQKVAGTVGGFANVDYWSSTETGAANAWVQNFGSGNQLFDSKIANLRVRCVRAF</sequence>
<name>A0A917JW57_9GAMM</name>
<feature type="compositionally biased region" description="Low complexity" evidence="1">
    <location>
        <begin position="46"/>
        <end position="59"/>
    </location>
</feature>
<dbReference type="Proteomes" id="UP000630149">
    <property type="component" value="Unassembled WGS sequence"/>
</dbReference>
<feature type="domain" description="Lcl C-terminal" evidence="3">
    <location>
        <begin position="191"/>
        <end position="264"/>
    </location>
</feature>
<accession>A0A917JW57</accession>
<dbReference type="EMBL" id="BMOB01000006">
    <property type="protein sequence ID" value="GGI87961.1"/>
    <property type="molecule type" value="Genomic_DNA"/>
</dbReference>
<organism evidence="4 5">
    <name type="scientific">Legionella impletisoli</name>
    <dbReference type="NCBI Taxonomy" id="343510"/>
    <lineage>
        <taxon>Bacteria</taxon>
        <taxon>Pseudomonadati</taxon>
        <taxon>Pseudomonadota</taxon>
        <taxon>Gammaproteobacteria</taxon>
        <taxon>Legionellales</taxon>
        <taxon>Legionellaceae</taxon>
        <taxon>Legionella</taxon>
    </lineage>
</organism>
<gene>
    <name evidence="4" type="ORF">GCM10007966_15890</name>
</gene>
<dbReference type="AlphaFoldDB" id="A0A917JW57"/>
<evidence type="ECO:0000313" key="4">
    <source>
        <dbReference type="EMBL" id="GGI87961.1"/>
    </source>
</evidence>
<proteinExistence type="predicted"/>
<reference evidence="4" key="2">
    <citation type="submission" date="2020-09" db="EMBL/GenBank/DDBJ databases">
        <authorList>
            <person name="Sun Q."/>
            <person name="Ohkuma M."/>
        </authorList>
    </citation>
    <scope>NUCLEOTIDE SEQUENCE</scope>
    <source>
        <strain evidence="4">JCM 13919</strain>
    </source>
</reference>
<dbReference type="OrthoDB" id="5573519at2"/>
<evidence type="ECO:0000313" key="5">
    <source>
        <dbReference type="Proteomes" id="UP000630149"/>
    </source>
</evidence>
<reference evidence="4" key="1">
    <citation type="journal article" date="2014" name="Int. J. Syst. Evol. Microbiol.">
        <title>Complete genome sequence of Corynebacterium casei LMG S-19264T (=DSM 44701T), isolated from a smear-ripened cheese.</title>
        <authorList>
            <consortium name="US DOE Joint Genome Institute (JGI-PGF)"/>
            <person name="Walter F."/>
            <person name="Albersmeier A."/>
            <person name="Kalinowski J."/>
            <person name="Ruckert C."/>
        </authorList>
    </citation>
    <scope>NUCLEOTIDE SEQUENCE</scope>
    <source>
        <strain evidence="4">JCM 13919</strain>
    </source>
</reference>
<keyword evidence="2" id="KW-0732">Signal</keyword>
<protein>
    <recommendedName>
        <fullName evidence="3">Lcl C-terminal domain-containing protein</fullName>
    </recommendedName>
</protein>
<evidence type="ECO:0000259" key="3">
    <source>
        <dbReference type="Pfam" id="PF07603"/>
    </source>
</evidence>
<dbReference type="Pfam" id="PF07603">
    <property type="entry name" value="Lcl_C"/>
    <property type="match status" value="1"/>
</dbReference>
<evidence type="ECO:0000256" key="1">
    <source>
        <dbReference type="SAM" id="MobiDB-lite"/>
    </source>
</evidence>
<evidence type="ECO:0000256" key="2">
    <source>
        <dbReference type="SAM" id="SignalP"/>
    </source>
</evidence>
<feature type="compositionally biased region" description="Gly residues" evidence="1">
    <location>
        <begin position="60"/>
        <end position="71"/>
    </location>
</feature>
<keyword evidence="5" id="KW-1185">Reference proteome</keyword>
<feature type="region of interest" description="Disordered" evidence="1">
    <location>
        <begin position="45"/>
        <end position="71"/>
    </location>
</feature>